<accession>A0ABU2SR93</accession>
<gene>
    <name evidence="6" type="ORF">RM609_20835</name>
</gene>
<evidence type="ECO:0000259" key="5">
    <source>
        <dbReference type="Pfam" id="PF08100"/>
    </source>
</evidence>
<organism evidence="6 7">
    <name type="scientific">Streptomyces hesseae</name>
    <dbReference type="NCBI Taxonomy" id="3075519"/>
    <lineage>
        <taxon>Bacteria</taxon>
        <taxon>Bacillati</taxon>
        <taxon>Actinomycetota</taxon>
        <taxon>Actinomycetes</taxon>
        <taxon>Kitasatosporales</taxon>
        <taxon>Streptomycetaceae</taxon>
        <taxon>Streptomyces</taxon>
    </lineage>
</organism>
<dbReference type="InterPro" id="IPR036390">
    <property type="entry name" value="WH_DNA-bd_sf"/>
</dbReference>
<protein>
    <submittedName>
        <fullName evidence="6">Methyltransferase</fullName>
    </submittedName>
</protein>
<evidence type="ECO:0000256" key="2">
    <source>
        <dbReference type="ARBA" id="ARBA00022679"/>
    </source>
</evidence>
<keyword evidence="1 6" id="KW-0489">Methyltransferase</keyword>
<dbReference type="Pfam" id="PF08100">
    <property type="entry name" value="Dimerisation"/>
    <property type="match status" value="1"/>
</dbReference>
<feature type="domain" description="O-methyltransferase C-terminal" evidence="4">
    <location>
        <begin position="124"/>
        <end position="322"/>
    </location>
</feature>
<dbReference type="InterPro" id="IPR016461">
    <property type="entry name" value="COMT-like"/>
</dbReference>
<evidence type="ECO:0000256" key="3">
    <source>
        <dbReference type="ARBA" id="ARBA00022691"/>
    </source>
</evidence>
<evidence type="ECO:0000259" key="4">
    <source>
        <dbReference type="Pfam" id="PF00891"/>
    </source>
</evidence>
<dbReference type="GO" id="GO:0032259">
    <property type="term" value="P:methylation"/>
    <property type="evidence" value="ECO:0007669"/>
    <property type="project" value="UniProtKB-KW"/>
</dbReference>
<dbReference type="EMBL" id="JAVRFI010000013">
    <property type="protein sequence ID" value="MDT0451509.1"/>
    <property type="molecule type" value="Genomic_DNA"/>
</dbReference>
<dbReference type="PANTHER" id="PTHR43712:SF2">
    <property type="entry name" value="O-METHYLTRANSFERASE CICE"/>
    <property type="match status" value="1"/>
</dbReference>
<dbReference type="SUPFAM" id="SSF53335">
    <property type="entry name" value="S-adenosyl-L-methionine-dependent methyltransferases"/>
    <property type="match status" value="1"/>
</dbReference>
<dbReference type="PANTHER" id="PTHR43712">
    <property type="entry name" value="PUTATIVE (AFU_ORTHOLOGUE AFUA_4G14580)-RELATED"/>
    <property type="match status" value="1"/>
</dbReference>
<dbReference type="InterPro" id="IPR036388">
    <property type="entry name" value="WH-like_DNA-bd_sf"/>
</dbReference>
<dbReference type="Gene3D" id="1.10.10.10">
    <property type="entry name" value="Winged helix-like DNA-binding domain superfamily/Winged helix DNA-binding domain"/>
    <property type="match status" value="1"/>
</dbReference>
<dbReference type="SUPFAM" id="SSF46785">
    <property type="entry name" value="Winged helix' DNA-binding domain"/>
    <property type="match status" value="1"/>
</dbReference>
<keyword evidence="7" id="KW-1185">Reference proteome</keyword>
<dbReference type="RefSeq" id="WP_311612954.1">
    <property type="nucleotide sequence ID" value="NZ_JAVRFI010000013.1"/>
</dbReference>
<dbReference type="Gene3D" id="3.40.50.150">
    <property type="entry name" value="Vaccinia Virus protein VP39"/>
    <property type="match status" value="1"/>
</dbReference>
<dbReference type="InterPro" id="IPR012967">
    <property type="entry name" value="COMT_dimerisation"/>
</dbReference>
<dbReference type="PROSITE" id="PS51683">
    <property type="entry name" value="SAM_OMT_II"/>
    <property type="match status" value="1"/>
</dbReference>
<evidence type="ECO:0000313" key="6">
    <source>
        <dbReference type="EMBL" id="MDT0451509.1"/>
    </source>
</evidence>
<comment type="caution">
    <text evidence="6">The sequence shown here is derived from an EMBL/GenBank/DDBJ whole genome shotgun (WGS) entry which is preliminary data.</text>
</comment>
<reference evidence="6" key="1">
    <citation type="submission" date="2024-05" db="EMBL/GenBank/DDBJ databases">
        <title>30 novel species of actinomycetes from the DSMZ collection.</title>
        <authorList>
            <person name="Nouioui I."/>
        </authorList>
    </citation>
    <scope>NUCLEOTIDE SEQUENCE</scope>
    <source>
        <strain evidence="6">DSM 40473</strain>
    </source>
</reference>
<evidence type="ECO:0000313" key="7">
    <source>
        <dbReference type="Proteomes" id="UP001180531"/>
    </source>
</evidence>
<dbReference type="InterPro" id="IPR029063">
    <property type="entry name" value="SAM-dependent_MTases_sf"/>
</dbReference>
<sequence>MTNDARKTAEAGRRSAARIIDEALGFVYPAALRAAVTAGVADHLTDGPRTPSDLAKATGTDARSLHRVLRLLATRGLFEEDGEGRFHLTETGAALRSDAPVSVRSAVLMITDRTFWLPAGEMTRCVEQGTSAFDQIFGMPFFDYFEGNADTTAIFHDGMAAMSDAENQPIADAYSFPPSATVVDVGGGHGGLLQAALRNTPGLQGILYDQPHVLAGHRLDTPDLAGRWTLAEGDFFTSAPPGDIYLLKRILHDWDDAQSRTILRNCREAMAPGGRVLVIDAVIPQDNAPHQGKTLDLLMMASLVGRERTEQEFEALFTEAGLRLTRVIPTGTVLSIVEGEAAEEM</sequence>
<feature type="domain" description="O-methyltransferase dimerisation" evidence="5">
    <location>
        <begin position="23"/>
        <end position="95"/>
    </location>
</feature>
<proteinExistence type="predicted"/>
<name>A0ABU2SR93_9ACTN</name>
<dbReference type="Proteomes" id="UP001180531">
    <property type="component" value="Unassembled WGS sequence"/>
</dbReference>
<dbReference type="GO" id="GO:0008168">
    <property type="term" value="F:methyltransferase activity"/>
    <property type="evidence" value="ECO:0007669"/>
    <property type="project" value="UniProtKB-KW"/>
</dbReference>
<dbReference type="PIRSF" id="PIRSF005739">
    <property type="entry name" value="O-mtase"/>
    <property type="match status" value="1"/>
</dbReference>
<evidence type="ECO:0000256" key="1">
    <source>
        <dbReference type="ARBA" id="ARBA00022603"/>
    </source>
</evidence>
<dbReference type="Pfam" id="PF00891">
    <property type="entry name" value="Methyltransf_2"/>
    <property type="match status" value="1"/>
</dbReference>
<dbReference type="InterPro" id="IPR001077">
    <property type="entry name" value="COMT_C"/>
</dbReference>
<keyword evidence="3" id="KW-0949">S-adenosyl-L-methionine</keyword>
<keyword evidence="2" id="KW-0808">Transferase</keyword>